<dbReference type="InterPro" id="IPR037026">
    <property type="entry name" value="Vgr_OB-fold_dom_sf"/>
</dbReference>
<dbReference type="EMBL" id="JAXIVS010000004">
    <property type="protein sequence ID" value="MDY7227174.1"/>
    <property type="molecule type" value="Genomic_DNA"/>
</dbReference>
<feature type="region of interest" description="Disordered" evidence="2">
    <location>
        <begin position="632"/>
        <end position="653"/>
    </location>
</feature>
<feature type="compositionally biased region" description="Polar residues" evidence="2">
    <location>
        <begin position="632"/>
        <end position="648"/>
    </location>
</feature>
<dbReference type="Gene3D" id="3.55.50.10">
    <property type="entry name" value="Baseplate protein-like domains"/>
    <property type="match status" value="1"/>
</dbReference>
<dbReference type="Proteomes" id="UP001291309">
    <property type="component" value="Unassembled WGS sequence"/>
</dbReference>
<feature type="domain" description="Gp5/Type VI secretion system Vgr protein OB-fold" evidence="3">
    <location>
        <begin position="404"/>
        <end position="469"/>
    </location>
</feature>
<dbReference type="InterPro" id="IPR006533">
    <property type="entry name" value="T6SS_Vgr_RhsGE"/>
</dbReference>
<reference evidence="4 5" key="1">
    <citation type="submission" date="2023-12" db="EMBL/GenBank/DDBJ databases">
        <title>the genome sequence of Hyalangium sp. s54d21.</title>
        <authorList>
            <person name="Zhang X."/>
        </authorList>
    </citation>
    <scope>NUCLEOTIDE SEQUENCE [LARGE SCALE GENOMIC DNA]</scope>
    <source>
        <strain evidence="5">s54d21</strain>
    </source>
</reference>
<dbReference type="Gene3D" id="2.40.50.230">
    <property type="entry name" value="Gp5 N-terminal domain"/>
    <property type="match status" value="1"/>
</dbReference>
<comment type="similarity">
    <text evidence="1">Belongs to the VgrG protein family.</text>
</comment>
<dbReference type="Gene3D" id="4.10.220.110">
    <property type="match status" value="1"/>
</dbReference>
<gene>
    <name evidence="4" type="primary">tssI</name>
    <name evidence="4" type="ORF">SYV04_12260</name>
</gene>
<protein>
    <submittedName>
        <fullName evidence="4">Type VI secretion system tip protein TssI/VgrG</fullName>
    </submittedName>
</protein>
<keyword evidence="5" id="KW-1185">Reference proteome</keyword>
<proteinExistence type="inferred from homology"/>
<sequence length="779" mass="86049">MPGALDLNRFPTQPLFTISCDALPADTRVLRLGGTEGISHLYSFTLQLLMHEDEGLVFEMEQALNAPATLTIHGGDGTPRRTLHGVLASIDWVRETADHTVYEVVLVPRLWRLGLNQHSNVYVQQAIPTIITNLLEDNGFVAEDYALRLKERYPKLEHVSQYRESDLAFIQRRMEREGIYFYFEQLEDREKLIITDHKSYAASSGSVRYFPQAGRNLTGVEAFATFTSRCRTRPKEVRLREYDYLRPTMDLKKSHPVSPHGVGEVVSHDEHYTTPADGKRLAQARAEELKAREAIFEGRGRAFEAQPGYLFEVCEHPRPSFNASYLAVTVEHEGSQGIGDVEELDDEAPTQLNRDAEPTYFMRVEAIPSGVQFRPPQLTPVPRIFGVETGRVDGEQESQYAQIDEHGRYRLQLHFDENDPRNGKASTWVRMLQPHGGSREGFHFPLRKGTEVLLVFLGGDPDRPVIAGVVPNPHTPSPVTQNNATFNVLLTGGGNRMELEDKADVQHVRLSTPTQDTLLHMGAPDESSHNIHLRSNGSALIDLGGDYDTKVQGAKTEYVKKSVTETYDNLLDTKVKEDRFLTVSGNDDTKVTKEQKLKVTGNRTVTAESNQTHTVTGKDTHTITGQQKITANGGQNITVGSSGRTETISGPLTQTTGPQTLTVNGVLTQTITGAATITSPVSYNIVAPNVNQVAPAKNFKSAPWSGEAIGFKFSILGAKAEVVAGMAVAATNVKMDLTSLKMDIATMKYQNNPTTIKTFGAAIQQAYCNLHVVGLFVVA</sequence>
<accession>A0ABU5H2Q3</accession>
<dbReference type="RefSeq" id="WP_321545904.1">
    <property type="nucleotide sequence ID" value="NZ_JAXIVS010000004.1"/>
</dbReference>
<dbReference type="Gene3D" id="2.30.110.50">
    <property type="match status" value="1"/>
</dbReference>
<dbReference type="SUPFAM" id="SSF69255">
    <property type="entry name" value="gp5 N-terminal domain-like"/>
    <property type="match status" value="1"/>
</dbReference>
<dbReference type="NCBIfam" id="TIGR01646">
    <property type="entry name" value="vgr_GE"/>
    <property type="match status" value="1"/>
</dbReference>
<evidence type="ECO:0000256" key="1">
    <source>
        <dbReference type="ARBA" id="ARBA00005558"/>
    </source>
</evidence>
<dbReference type="SUPFAM" id="SSF69279">
    <property type="entry name" value="Phage tail proteins"/>
    <property type="match status" value="2"/>
</dbReference>
<evidence type="ECO:0000313" key="5">
    <source>
        <dbReference type="Proteomes" id="UP001291309"/>
    </source>
</evidence>
<dbReference type="SUPFAM" id="SSF69349">
    <property type="entry name" value="Phage fibre proteins"/>
    <property type="match status" value="1"/>
</dbReference>
<dbReference type="InterPro" id="IPR017847">
    <property type="entry name" value="T6SS_RhsGE_Vgr_subset"/>
</dbReference>
<dbReference type="Pfam" id="PF04717">
    <property type="entry name" value="Phage_base_V"/>
    <property type="match status" value="1"/>
</dbReference>
<dbReference type="NCBIfam" id="TIGR03361">
    <property type="entry name" value="VI_Rhs_Vgr"/>
    <property type="match status" value="1"/>
</dbReference>
<organism evidence="4 5">
    <name type="scientific">Hyalangium rubrum</name>
    <dbReference type="NCBI Taxonomy" id="3103134"/>
    <lineage>
        <taxon>Bacteria</taxon>
        <taxon>Pseudomonadati</taxon>
        <taxon>Myxococcota</taxon>
        <taxon>Myxococcia</taxon>
        <taxon>Myxococcales</taxon>
        <taxon>Cystobacterineae</taxon>
        <taxon>Archangiaceae</taxon>
        <taxon>Hyalangium</taxon>
    </lineage>
</organism>
<name>A0ABU5H2Q3_9BACT</name>
<evidence type="ECO:0000256" key="2">
    <source>
        <dbReference type="SAM" id="MobiDB-lite"/>
    </source>
</evidence>
<comment type="caution">
    <text evidence="4">The sequence shown here is derived from an EMBL/GenBank/DDBJ whole genome shotgun (WGS) entry which is preliminary data.</text>
</comment>
<evidence type="ECO:0000313" key="4">
    <source>
        <dbReference type="EMBL" id="MDY7227174.1"/>
    </source>
</evidence>
<dbReference type="InterPro" id="IPR006531">
    <property type="entry name" value="Gp5/Vgr_OB"/>
</dbReference>
<evidence type="ECO:0000259" key="3">
    <source>
        <dbReference type="Pfam" id="PF04717"/>
    </source>
</evidence>
<dbReference type="Pfam" id="PF05954">
    <property type="entry name" value="Phage_GPD"/>
    <property type="match status" value="1"/>
</dbReference>